<reference evidence="3" key="1">
    <citation type="journal article" date="2014" name="Proc. Natl. Acad. Sci. U.S.A.">
        <title>Extensive sampling of basidiomycete genomes demonstrates inadequacy of the white-rot/brown-rot paradigm for wood decay fungi.</title>
        <authorList>
            <person name="Riley R."/>
            <person name="Salamov A.A."/>
            <person name="Brown D.W."/>
            <person name="Nagy L.G."/>
            <person name="Floudas D."/>
            <person name="Held B.W."/>
            <person name="Levasseur A."/>
            <person name="Lombard V."/>
            <person name="Morin E."/>
            <person name="Otillar R."/>
            <person name="Lindquist E.A."/>
            <person name="Sun H."/>
            <person name="LaButti K.M."/>
            <person name="Schmutz J."/>
            <person name="Jabbour D."/>
            <person name="Luo H."/>
            <person name="Baker S.E."/>
            <person name="Pisabarro A.G."/>
            <person name="Walton J.D."/>
            <person name="Blanchette R.A."/>
            <person name="Henrissat B."/>
            <person name="Martin F."/>
            <person name="Cullen D."/>
            <person name="Hibbett D.S."/>
            <person name="Grigoriev I.V."/>
        </authorList>
    </citation>
    <scope>NUCLEOTIDE SEQUENCE [LARGE SCALE GENOMIC DNA]</scope>
    <source>
        <strain evidence="3">MUCL 33604</strain>
    </source>
</reference>
<accession>A0A067PUL1</accession>
<feature type="compositionally biased region" description="Polar residues" evidence="1">
    <location>
        <begin position="110"/>
        <end position="120"/>
    </location>
</feature>
<proteinExistence type="predicted"/>
<dbReference type="Proteomes" id="UP000027265">
    <property type="component" value="Unassembled WGS sequence"/>
</dbReference>
<evidence type="ECO:0000256" key="1">
    <source>
        <dbReference type="SAM" id="MobiDB-lite"/>
    </source>
</evidence>
<evidence type="ECO:0000313" key="2">
    <source>
        <dbReference type="EMBL" id="KDQ54031.1"/>
    </source>
</evidence>
<name>A0A067PUL1_9AGAM</name>
<dbReference type="InParanoid" id="A0A067PUL1"/>
<organism evidence="2 3">
    <name type="scientific">Jaapia argillacea MUCL 33604</name>
    <dbReference type="NCBI Taxonomy" id="933084"/>
    <lineage>
        <taxon>Eukaryota</taxon>
        <taxon>Fungi</taxon>
        <taxon>Dikarya</taxon>
        <taxon>Basidiomycota</taxon>
        <taxon>Agaricomycotina</taxon>
        <taxon>Agaricomycetes</taxon>
        <taxon>Agaricomycetidae</taxon>
        <taxon>Jaapiales</taxon>
        <taxon>Jaapiaceae</taxon>
        <taxon>Jaapia</taxon>
    </lineage>
</organism>
<gene>
    <name evidence="2" type="ORF">JAAARDRAFT_196799</name>
</gene>
<evidence type="ECO:0000313" key="3">
    <source>
        <dbReference type="Proteomes" id="UP000027265"/>
    </source>
</evidence>
<keyword evidence="3" id="KW-1185">Reference proteome</keyword>
<dbReference type="HOGENOM" id="CLU_2050000_0_0_1"/>
<protein>
    <submittedName>
        <fullName evidence="2">Uncharacterized protein</fullName>
    </submittedName>
</protein>
<feature type="region of interest" description="Disordered" evidence="1">
    <location>
        <begin position="88"/>
        <end position="120"/>
    </location>
</feature>
<feature type="region of interest" description="Disordered" evidence="1">
    <location>
        <begin position="1"/>
        <end position="61"/>
    </location>
</feature>
<feature type="compositionally biased region" description="Pro residues" evidence="1">
    <location>
        <begin position="17"/>
        <end position="50"/>
    </location>
</feature>
<dbReference type="AlphaFoldDB" id="A0A067PUL1"/>
<dbReference type="EMBL" id="KL197730">
    <property type="protein sequence ID" value="KDQ54031.1"/>
    <property type="molecule type" value="Genomic_DNA"/>
</dbReference>
<sequence>MVEVPDHRGDNDGVDQVPPPPNFDDPAPPAPPHAPPPPPPPPHTPSPTPAPQHHDPLIEESEDELLLQHGDHLPGLAEDGDAMQAALEHAADGKGWKGNFATPGWLSKPEANSQSSPGFL</sequence>
<feature type="compositionally biased region" description="Basic and acidic residues" evidence="1">
    <location>
        <begin position="1"/>
        <end position="11"/>
    </location>
</feature>